<organism evidence="1 2">
    <name type="scientific">Sphingomonas aracearum</name>
    <dbReference type="NCBI Taxonomy" id="2283317"/>
    <lineage>
        <taxon>Bacteria</taxon>
        <taxon>Pseudomonadati</taxon>
        <taxon>Pseudomonadota</taxon>
        <taxon>Alphaproteobacteria</taxon>
        <taxon>Sphingomonadales</taxon>
        <taxon>Sphingomonadaceae</taxon>
        <taxon>Sphingomonas</taxon>
    </lineage>
</organism>
<dbReference type="Pfam" id="PF18728">
    <property type="entry name" value="HEPN_AbiV"/>
    <property type="match status" value="1"/>
</dbReference>
<comment type="caution">
    <text evidence="1">The sequence shown here is derived from an EMBL/GenBank/DDBJ whole genome shotgun (WGS) entry which is preliminary data.</text>
</comment>
<evidence type="ECO:0000313" key="2">
    <source>
        <dbReference type="Proteomes" id="UP000253918"/>
    </source>
</evidence>
<dbReference type="OrthoDB" id="1454114at2"/>
<dbReference type="InterPro" id="IPR030987">
    <property type="entry name" value="AbiV"/>
</dbReference>
<dbReference type="AlphaFoldDB" id="A0A369VWM2"/>
<name>A0A369VWM2_9SPHN</name>
<dbReference type="Proteomes" id="UP000253918">
    <property type="component" value="Unassembled WGS sequence"/>
</dbReference>
<accession>A0A369VWM2</accession>
<proteinExistence type="predicted"/>
<dbReference type="EMBL" id="QQNB01000001">
    <property type="protein sequence ID" value="RDE06784.1"/>
    <property type="molecule type" value="Genomic_DNA"/>
</dbReference>
<reference evidence="1 2" key="1">
    <citation type="submission" date="2018-07" db="EMBL/GenBank/DDBJ databases">
        <title>a novel species of Sphingomonas isolated from the rhizosphere soil of Araceae plant.</title>
        <authorList>
            <person name="Zhiyong W."/>
            <person name="Qinglan Z."/>
            <person name="Zhiwei F."/>
            <person name="Ding X."/>
            <person name="Gejiao W."/>
            <person name="Shixue Z."/>
        </authorList>
    </citation>
    <scope>NUCLEOTIDE SEQUENCE [LARGE SCALE GENOMIC DNA]</scope>
    <source>
        <strain evidence="1 2">WZY 27</strain>
    </source>
</reference>
<protein>
    <submittedName>
        <fullName evidence="1">AbiV family abortive infection protein</fullName>
    </submittedName>
</protein>
<dbReference type="NCBIfam" id="TIGR04498">
    <property type="entry name" value="AbiV_defense"/>
    <property type="match status" value="1"/>
</dbReference>
<keyword evidence="2" id="KW-1185">Reference proteome</keyword>
<evidence type="ECO:0000313" key="1">
    <source>
        <dbReference type="EMBL" id="RDE06784.1"/>
    </source>
</evidence>
<sequence length="230" mass="24925">MKSHLQPYAGPLTPAHITEGIAAAQANALRLLDDAKLLLEAGRYPSATALAILSMEERGKVIILKRLALVSDPADVKAAWREYRSHRAKNAGWIIPQLVGQGARTMQGLAAGVDPDAEHTGILDALKQVSFYTDCLAKRHWSIPTEVIDEGVARSIVASAEIMWSARAVTLREVELWGQIVGPHYNQPGMMAAVVEWQHAMVAEGLSDTTPESLAAFMRGEPVEVSTVRS</sequence>
<gene>
    <name evidence="1" type="ORF">DVW87_03615</name>
</gene>